<evidence type="ECO:0000256" key="9">
    <source>
        <dbReference type="ARBA" id="ARBA00023049"/>
    </source>
</evidence>
<keyword evidence="9" id="KW-0482">Metalloprotease</keyword>
<comment type="similarity">
    <text evidence="2 10">Belongs to the peptidase M14 family.</text>
</comment>
<proteinExistence type="inferred from homology"/>
<evidence type="ECO:0000256" key="1">
    <source>
        <dbReference type="ARBA" id="ARBA00001947"/>
    </source>
</evidence>
<dbReference type="SMART" id="SM00631">
    <property type="entry name" value="Zn_pept"/>
    <property type="match status" value="1"/>
</dbReference>
<keyword evidence="4" id="KW-0645">Protease</keyword>
<evidence type="ECO:0000259" key="11">
    <source>
        <dbReference type="PROSITE" id="PS52035"/>
    </source>
</evidence>
<protein>
    <submittedName>
        <fullName evidence="13">Peptidase_M14 domain-containing protein</fullName>
    </submittedName>
</protein>
<keyword evidence="6" id="KW-0732">Signal</keyword>
<keyword evidence="12" id="KW-1185">Reference proteome</keyword>
<dbReference type="SUPFAM" id="SSF53187">
    <property type="entry name" value="Zn-dependent exopeptidases"/>
    <property type="match status" value="1"/>
</dbReference>
<keyword evidence="7" id="KW-0378">Hydrolase</keyword>
<name>A0AAF5CU83_STRER</name>
<evidence type="ECO:0000256" key="6">
    <source>
        <dbReference type="ARBA" id="ARBA00022729"/>
    </source>
</evidence>
<accession>A0AAF5CU83</accession>
<dbReference type="Pfam" id="PF00246">
    <property type="entry name" value="Peptidase_M14"/>
    <property type="match status" value="1"/>
</dbReference>
<evidence type="ECO:0000313" key="13">
    <source>
        <dbReference type="WBParaSite" id="TCONS_00001837.p1"/>
    </source>
</evidence>
<dbReference type="PANTHER" id="PTHR11705:SF91">
    <property type="entry name" value="FI01817P-RELATED"/>
    <property type="match status" value="1"/>
</dbReference>
<evidence type="ECO:0000256" key="8">
    <source>
        <dbReference type="ARBA" id="ARBA00022833"/>
    </source>
</evidence>
<dbReference type="AlphaFoldDB" id="A0AAF5CU83"/>
<organism evidence="12 13">
    <name type="scientific">Strongyloides stercoralis</name>
    <name type="common">Threadworm</name>
    <dbReference type="NCBI Taxonomy" id="6248"/>
    <lineage>
        <taxon>Eukaryota</taxon>
        <taxon>Metazoa</taxon>
        <taxon>Ecdysozoa</taxon>
        <taxon>Nematoda</taxon>
        <taxon>Chromadorea</taxon>
        <taxon>Rhabditida</taxon>
        <taxon>Tylenchina</taxon>
        <taxon>Panagrolaimomorpha</taxon>
        <taxon>Strongyloidoidea</taxon>
        <taxon>Strongyloididae</taxon>
        <taxon>Strongyloides</taxon>
    </lineage>
</organism>
<keyword evidence="3" id="KW-0121">Carboxypeptidase</keyword>
<dbReference type="PRINTS" id="PR00765">
    <property type="entry name" value="CRBOXYPTASEA"/>
</dbReference>
<evidence type="ECO:0000256" key="4">
    <source>
        <dbReference type="ARBA" id="ARBA00022670"/>
    </source>
</evidence>
<evidence type="ECO:0000256" key="2">
    <source>
        <dbReference type="ARBA" id="ARBA00005988"/>
    </source>
</evidence>
<dbReference type="PANTHER" id="PTHR11705">
    <property type="entry name" value="PROTEASE FAMILY M14 CARBOXYPEPTIDASE A,B"/>
    <property type="match status" value="1"/>
</dbReference>
<reference evidence="13" key="1">
    <citation type="submission" date="2024-02" db="UniProtKB">
        <authorList>
            <consortium name="WormBaseParasite"/>
        </authorList>
    </citation>
    <scope>IDENTIFICATION</scope>
</reference>
<feature type="active site" description="Proton donor/acceptor" evidence="10">
    <location>
        <position position="275"/>
    </location>
</feature>
<evidence type="ECO:0000256" key="3">
    <source>
        <dbReference type="ARBA" id="ARBA00022645"/>
    </source>
</evidence>
<dbReference type="GO" id="GO:0005615">
    <property type="term" value="C:extracellular space"/>
    <property type="evidence" value="ECO:0007669"/>
    <property type="project" value="TreeGrafter"/>
</dbReference>
<evidence type="ECO:0000313" key="12">
    <source>
        <dbReference type="Proteomes" id="UP000035681"/>
    </source>
</evidence>
<comment type="cofactor">
    <cofactor evidence="1">
        <name>Zn(2+)</name>
        <dbReference type="ChEBI" id="CHEBI:29105"/>
    </cofactor>
</comment>
<sequence>LIDKMNRKKRNINSNTNFDLLSYNSYDEMISHMESLAKKYPNFVSIHHYGYSFRKKKLYYLKLGFNQDIKKPTFVIDAGTHAREWITSTSAFYIVDKFIKNIALYKDIFDKINIDIFPMINPDGYEYSRIKERTWRGNRNTEQSICGVDLNRNYPYKWNKIYNICISFPGISKGSEHEVKSYTDFLVKNKNIIQGFVTLHSYGGFILYPWGYQKKLYTGDRENLHKIAEEMRNAIENISGADYDVGQSADILYRANGCSDDYAKSLGIKYVFTIEIGSRKMYDFGFMVPKSYISKLAEEVFAGVLVVSQRISKENTVESNIK</sequence>
<dbReference type="PROSITE" id="PS00132">
    <property type="entry name" value="CARBOXYPEPT_ZN_1"/>
    <property type="match status" value="1"/>
</dbReference>
<dbReference type="GO" id="GO:0004181">
    <property type="term" value="F:metallocarboxypeptidase activity"/>
    <property type="evidence" value="ECO:0007669"/>
    <property type="project" value="InterPro"/>
</dbReference>
<evidence type="ECO:0000256" key="10">
    <source>
        <dbReference type="PROSITE-ProRule" id="PRU01379"/>
    </source>
</evidence>
<feature type="domain" description="Peptidase M14" evidence="11">
    <location>
        <begin position="22"/>
        <end position="311"/>
    </location>
</feature>
<dbReference type="Proteomes" id="UP000035681">
    <property type="component" value="Unplaced"/>
</dbReference>
<dbReference type="InterPro" id="IPR057246">
    <property type="entry name" value="CARBOXYPEPT_ZN_1"/>
</dbReference>
<dbReference type="GO" id="GO:0008270">
    <property type="term" value="F:zinc ion binding"/>
    <property type="evidence" value="ECO:0007669"/>
    <property type="project" value="InterPro"/>
</dbReference>
<dbReference type="WBParaSite" id="TCONS_00001837.p1">
    <property type="protein sequence ID" value="TCONS_00001837.p1"/>
    <property type="gene ID" value="XLOC_001743"/>
</dbReference>
<dbReference type="PROSITE" id="PS52035">
    <property type="entry name" value="PEPTIDASE_M14"/>
    <property type="match status" value="1"/>
</dbReference>
<keyword evidence="8" id="KW-0862">Zinc</keyword>
<dbReference type="GO" id="GO:0006508">
    <property type="term" value="P:proteolysis"/>
    <property type="evidence" value="ECO:0007669"/>
    <property type="project" value="UniProtKB-KW"/>
</dbReference>
<dbReference type="FunFam" id="3.40.630.10:FF:000084">
    <property type="entry name" value="Carboxypeptidase B2"/>
    <property type="match status" value="1"/>
</dbReference>
<keyword evidence="5" id="KW-0479">Metal-binding</keyword>
<evidence type="ECO:0000256" key="5">
    <source>
        <dbReference type="ARBA" id="ARBA00022723"/>
    </source>
</evidence>
<evidence type="ECO:0000256" key="7">
    <source>
        <dbReference type="ARBA" id="ARBA00022801"/>
    </source>
</evidence>
<dbReference type="InterPro" id="IPR000834">
    <property type="entry name" value="Peptidase_M14"/>
</dbReference>
<dbReference type="Gene3D" id="3.40.630.10">
    <property type="entry name" value="Zn peptidases"/>
    <property type="match status" value="1"/>
</dbReference>